<dbReference type="Gene3D" id="3.40.1260.10">
    <property type="entry name" value="DsrEFH-like"/>
    <property type="match status" value="1"/>
</dbReference>
<dbReference type="InterPro" id="IPR027396">
    <property type="entry name" value="DsrEFH-like"/>
</dbReference>
<name>A0AAW4PU49_9EURY</name>
<evidence type="ECO:0000313" key="1">
    <source>
        <dbReference type="EMBL" id="MBX0323684.1"/>
    </source>
</evidence>
<keyword evidence="2" id="KW-1185">Reference proteome</keyword>
<comment type="caution">
    <text evidence="1">The sequence shown here is derived from an EMBL/GenBank/DDBJ whole genome shotgun (WGS) entry which is preliminary data.</text>
</comment>
<organism evidence="1 2">
    <name type="scientific">Haloarcula rubra</name>
    <dbReference type="NCBI Taxonomy" id="2487747"/>
    <lineage>
        <taxon>Archaea</taxon>
        <taxon>Methanobacteriati</taxon>
        <taxon>Methanobacteriota</taxon>
        <taxon>Stenosarchaea group</taxon>
        <taxon>Halobacteria</taxon>
        <taxon>Halobacteriales</taxon>
        <taxon>Haloarculaceae</taxon>
        <taxon>Haloarcula</taxon>
    </lineage>
</organism>
<dbReference type="InterPro" id="IPR003787">
    <property type="entry name" value="Sulphur_relay_DsrE/F-like"/>
</dbReference>
<dbReference type="AlphaFoldDB" id="A0AAW4PU49"/>
<reference evidence="1 2" key="1">
    <citation type="submission" date="2021-06" db="EMBL/GenBank/DDBJ databases">
        <title>Halomicroarcula sp. a new haloarchaeum isolated from saline soil.</title>
        <authorList>
            <person name="Duran-Viseras A."/>
            <person name="Sanchez-Porro C."/>
            <person name="Ventosa A."/>
        </authorList>
    </citation>
    <scope>NUCLEOTIDE SEQUENCE [LARGE SCALE GENOMIC DNA]</scope>
    <source>
        <strain evidence="1 2">F13</strain>
    </source>
</reference>
<sequence length="127" mass="13163">MPANPTAPATDGGTETLGTIVHVPEGDSTYGKRAFRNVENLLADETLTSDVTVVCNGGGVDHLLRSAPTATSVRTLVERGVDVCACRNSLDSGGYDADELVDGVRVVPTAMGELTKQQASGSAYVRP</sequence>
<dbReference type="Proteomes" id="UP001430377">
    <property type="component" value="Unassembled WGS sequence"/>
</dbReference>
<dbReference type="Pfam" id="PF02635">
    <property type="entry name" value="DsrE"/>
    <property type="match status" value="1"/>
</dbReference>
<evidence type="ECO:0000313" key="2">
    <source>
        <dbReference type="Proteomes" id="UP001430377"/>
    </source>
</evidence>
<accession>A0AAW4PU49</accession>
<dbReference type="RefSeq" id="WP_220618638.1">
    <property type="nucleotide sequence ID" value="NZ_RKLR01000003.1"/>
</dbReference>
<protein>
    <submittedName>
        <fullName evidence="1">DsrE family protein</fullName>
    </submittedName>
</protein>
<dbReference type="PANTHER" id="PTHR37691:SF1">
    <property type="entry name" value="BLR3518 PROTEIN"/>
    <property type="match status" value="1"/>
</dbReference>
<dbReference type="EMBL" id="RKLR01000003">
    <property type="protein sequence ID" value="MBX0323684.1"/>
    <property type="molecule type" value="Genomic_DNA"/>
</dbReference>
<dbReference type="SUPFAM" id="SSF75169">
    <property type="entry name" value="DsrEFH-like"/>
    <property type="match status" value="1"/>
</dbReference>
<proteinExistence type="predicted"/>
<dbReference type="PANTHER" id="PTHR37691">
    <property type="entry name" value="BLR3518 PROTEIN"/>
    <property type="match status" value="1"/>
</dbReference>
<gene>
    <name evidence="1" type="ORF">EGH21_11655</name>
</gene>